<keyword evidence="4" id="KW-1185">Reference proteome</keyword>
<dbReference type="AlphaFoldDB" id="A7T0D2"/>
<dbReference type="Pfam" id="PF00261">
    <property type="entry name" value="Tropomyosin"/>
    <property type="match status" value="1"/>
</dbReference>
<keyword evidence="1 2" id="KW-0175">Coiled coil</keyword>
<dbReference type="HOGENOM" id="CLU_1099623_0_0_1"/>
<dbReference type="SUPFAM" id="SSF57997">
    <property type="entry name" value="Tropomyosin"/>
    <property type="match status" value="1"/>
</dbReference>
<organism evidence="3 4">
    <name type="scientific">Nematostella vectensis</name>
    <name type="common">Starlet sea anemone</name>
    <dbReference type="NCBI Taxonomy" id="45351"/>
    <lineage>
        <taxon>Eukaryota</taxon>
        <taxon>Metazoa</taxon>
        <taxon>Cnidaria</taxon>
        <taxon>Anthozoa</taxon>
        <taxon>Hexacorallia</taxon>
        <taxon>Actiniaria</taxon>
        <taxon>Edwardsiidae</taxon>
        <taxon>Nematostella</taxon>
    </lineage>
</organism>
<name>A7T0D2_NEMVE</name>
<dbReference type="Proteomes" id="UP000001593">
    <property type="component" value="Unassembled WGS sequence"/>
</dbReference>
<dbReference type="Gene3D" id="1.20.5.170">
    <property type="match status" value="1"/>
</dbReference>
<dbReference type="PhylomeDB" id="A7T0D2"/>
<dbReference type="InterPro" id="IPR000533">
    <property type="entry name" value="Tropomyosin"/>
</dbReference>
<dbReference type="OMA" id="IMENAMD"/>
<proteinExistence type="predicted"/>
<evidence type="ECO:0000313" key="3">
    <source>
        <dbReference type="EMBL" id="EDO30580.1"/>
    </source>
</evidence>
<feature type="coiled-coil region" evidence="2">
    <location>
        <begin position="125"/>
        <end position="159"/>
    </location>
</feature>
<dbReference type="KEGG" id="nve:5501388"/>
<feature type="coiled-coil region" evidence="2">
    <location>
        <begin position="195"/>
        <end position="250"/>
    </location>
</feature>
<evidence type="ECO:0000256" key="1">
    <source>
        <dbReference type="ARBA" id="ARBA00023054"/>
    </source>
</evidence>
<protein>
    <submittedName>
        <fullName evidence="3">Uncharacterized protein</fullName>
    </submittedName>
</protein>
<evidence type="ECO:0000256" key="2">
    <source>
        <dbReference type="SAM" id="Coils"/>
    </source>
</evidence>
<reference evidence="3 4" key="1">
    <citation type="journal article" date="2007" name="Science">
        <title>Sea anemone genome reveals ancestral eumetazoan gene repertoire and genomic organization.</title>
        <authorList>
            <person name="Putnam N.H."/>
            <person name="Srivastava M."/>
            <person name="Hellsten U."/>
            <person name="Dirks B."/>
            <person name="Chapman J."/>
            <person name="Salamov A."/>
            <person name="Terry A."/>
            <person name="Shapiro H."/>
            <person name="Lindquist E."/>
            <person name="Kapitonov V.V."/>
            <person name="Jurka J."/>
            <person name="Genikhovich G."/>
            <person name="Grigoriev I.V."/>
            <person name="Lucas S.M."/>
            <person name="Steele R.E."/>
            <person name="Finnerty J.R."/>
            <person name="Technau U."/>
            <person name="Martindale M.Q."/>
            <person name="Rokhsar D.S."/>
        </authorList>
    </citation>
    <scope>NUCLEOTIDE SEQUENCE [LARGE SCALE GENOMIC DNA]</scope>
    <source>
        <strain evidence="4">CH2 X CH6</strain>
    </source>
</reference>
<sequence length="253" mass="30198">MALEPPGERKNMIKGSIKSFKERTAVLQAELKEYENKRREFEIETKNQRVRESRAKQQMQRMRQRMQDIDVKMEKNENKLMILKDRLHQARRRTQDNLETTKFLEGSHVDLEGKTKDIQQAHEYAALMRRKRMAKEKEIHALEDKIAIAERRCTKAEDRAFVIREKLATHRHLQGNPQISESEVYTGNDDMDKRANHLRQKINKAVIRYTKAEKKAANLENKAEVLEISLENYERRFRDFQQSKRELMSSKLF</sequence>
<dbReference type="InParanoid" id="A7T0D2"/>
<accession>A7T0D2</accession>
<gene>
    <name evidence="3" type="ORF">NEMVEDRAFT_v1g248334</name>
</gene>
<evidence type="ECO:0000313" key="4">
    <source>
        <dbReference type="Proteomes" id="UP000001593"/>
    </source>
</evidence>
<feature type="coiled-coil region" evidence="2">
    <location>
        <begin position="17"/>
        <end position="93"/>
    </location>
</feature>
<dbReference type="OrthoDB" id="5981957at2759"/>
<dbReference type="EMBL" id="DS470014">
    <property type="protein sequence ID" value="EDO30580.1"/>
    <property type="molecule type" value="Genomic_DNA"/>
</dbReference>